<evidence type="ECO:0000256" key="1">
    <source>
        <dbReference type="ARBA" id="ARBA00022460"/>
    </source>
</evidence>
<dbReference type="InterPro" id="IPR051217">
    <property type="entry name" value="Insect_Cuticle_Struc_Prot"/>
</dbReference>
<keyword evidence="5" id="KW-1185">Reference proteome</keyword>
<evidence type="ECO:0000313" key="5">
    <source>
        <dbReference type="Proteomes" id="UP001431783"/>
    </source>
</evidence>
<dbReference type="GO" id="GO:0031012">
    <property type="term" value="C:extracellular matrix"/>
    <property type="evidence" value="ECO:0007669"/>
    <property type="project" value="TreeGrafter"/>
</dbReference>
<dbReference type="PRINTS" id="PR00947">
    <property type="entry name" value="CUTICLE"/>
</dbReference>
<organism evidence="4 5">
    <name type="scientific">Henosepilachna vigintioctopunctata</name>
    <dbReference type="NCBI Taxonomy" id="420089"/>
    <lineage>
        <taxon>Eukaryota</taxon>
        <taxon>Metazoa</taxon>
        <taxon>Ecdysozoa</taxon>
        <taxon>Arthropoda</taxon>
        <taxon>Hexapoda</taxon>
        <taxon>Insecta</taxon>
        <taxon>Pterygota</taxon>
        <taxon>Neoptera</taxon>
        <taxon>Endopterygota</taxon>
        <taxon>Coleoptera</taxon>
        <taxon>Polyphaga</taxon>
        <taxon>Cucujiformia</taxon>
        <taxon>Coccinelloidea</taxon>
        <taxon>Coccinellidae</taxon>
        <taxon>Epilachninae</taxon>
        <taxon>Epilachnini</taxon>
        <taxon>Henosepilachna</taxon>
    </lineage>
</organism>
<dbReference type="AlphaFoldDB" id="A0AAW1UUW6"/>
<keyword evidence="3" id="KW-0732">Signal</keyword>
<dbReference type="Pfam" id="PF00379">
    <property type="entry name" value="Chitin_bind_4"/>
    <property type="match status" value="1"/>
</dbReference>
<evidence type="ECO:0000256" key="2">
    <source>
        <dbReference type="PROSITE-ProRule" id="PRU00497"/>
    </source>
</evidence>
<accession>A0AAW1UUW6</accession>
<evidence type="ECO:0000256" key="3">
    <source>
        <dbReference type="SAM" id="SignalP"/>
    </source>
</evidence>
<dbReference type="GO" id="GO:0005615">
    <property type="term" value="C:extracellular space"/>
    <property type="evidence" value="ECO:0007669"/>
    <property type="project" value="TreeGrafter"/>
</dbReference>
<dbReference type="InterPro" id="IPR000618">
    <property type="entry name" value="Insect_cuticle"/>
</dbReference>
<dbReference type="InterPro" id="IPR031311">
    <property type="entry name" value="CHIT_BIND_RR_consensus"/>
</dbReference>
<dbReference type="PANTHER" id="PTHR12236">
    <property type="entry name" value="STRUCTURAL CONTITUENT OF CUTICLE"/>
    <property type="match status" value="1"/>
</dbReference>
<reference evidence="4 5" key="1">
    <citation type="submission" date="2023-03" db="EMBL/GenBank/DDBJ databases">
        <title>Genome insight into feeding habits of ladybird beetles.</title>
        <authorList>
            <person name="Li H.-S."/>
            <person name="Huang Y.-H."/>
            <person name="Pang H."/>
        </authorList>
    </citation>
    <scope>NUCLEOTIDE SEQUENCE [LARGE SCALE GENOMIC DNA]</scope>
    <source>
        <strain evidence="4">SYSU_2023b</strain>
        <tissue evidence="4">Whole body</tissue>
    </source>
</reference>
<keyword evidence="1 2" id="KW-0193">Cuticle</keyword>
<name>A0AAW1UUW6_9CUCU</name>
<dbReference type="EMBL" id="JARQZJ010000094">
    <property type="protein sequence ID" value="KAK9884880.1"/>
    <property type="molecule type" value="Genomic_DNA"/>
</dbReference>
<gene>
    <name evidence="4" type="ORF">WA026_009106</name>
</gene>
<feature type="chain" id="PRO_5043699422" description="Cuticle protein" evidence="3">
    <location>
        <begin position="18"/>
        <end position="201"/>
    </location>
</feature>
<protein>
    <recommendedName>
        <fullName evidence="6">Cuticle protein</fullName>
    </recommendedName>
</protein>
<sequence length="201" mass="20083">MACKFMLLAAVVAVARAGNIAVAPVAAPAVLAKVSDATFDPNPQYSFAYDVQDTLTGDSKSQVESRSGNLVQGQYTVLDPDGTRRVVDYTADPVNGFNAIVSKHPGAFLAKAAPVVAAAAPVVPAAAPVVSAARVVAPAPVVAAPVAARVAGFPAPVVAGPAFARFASPYVAAPAPYAVAAPLSYPAGLARVAAPVTYAAF</sequence>
<dbReference type="PROSITE" id="PS51155">
    <property type="entry name" value="CHIT_BIND_RR_2"/>
    <property type="match status" value="1"/>
</dbReference>
<proteinExistence type="predicted"/>
<dbReference type="PANTHER" id="PTHR12236:SF75">
    <property type="entry name" value="CUTICULAR PROTEIN 62BB, ISOFORM A"/>
    <property type="match status" value="1"/>
</dbReference>
<feature type="signal peptide" evidence="3">
    <location>
        <begin position="1"/>
        <end position="17"/>
    </location>
</feature>
<comment type="caution">
    <text evidence="4">The sequence shown here is derived from an EMBL/GenBank/DDBJ whole genome shotgun (WGS) entry which is preliminary data.</text>
</comment>
<dbReference type="PROSITE" id="PS00233">
    <property type="entry name" value="CHIT_BIND_RR_1"/>
    <property type="match status" value="1"/>
</dbReference>
<evidence type="ECO:0008006" key="6">
    <source>
        <dbReference type="Google" id="ProtNLM"/>
    </source>
</evidence>
<dbReference type="GO" id="GO:0042302">
    <property type="term" value="F:structural constituent of cuticle"/>
    <property type="evidence" value="ECO:0007669"/>
    <property type="project" value="UniProtKB-UniRule"/>
</dbReference>
<dbReference type="Proteomes" id="UP001431783">
    <property type="component" value="Unassembled WGS sequence"/>
</dbReference>
<evidence type="ECO:0000313" key="4">
    <source>
        <dbReference type="EMBL" id="KAK9884880.1"/>
    </source>
</evidence>